<comment type="caution">
    <text evidence="2">The sequence shown here is derived from an EMBL/GenBank/DDBJ whole genome shotgun (WGS) entry which is preliminary data.</text>
</comment>
<feature type="signal peptide" evidence="1">
    <location>
        <begin position="1"/>
        <end position="22"/>
    </location>
</feature>
<name>A0A7V3PTS9_UNCW3</name>
<dbReference type="SUPFAM" id="SSF56935">
    <property type="entry name" value="Porins"/>
    <property type="match status" value="1"/>
</dbReference>
<dbReference type="Gene3D" id="2.40.160.60">
    <property type="entry name" value="Outer membrane protein transport protein (OMPP1/FadL/TodX)"/>
    <property type="match status" value="1"/>
</dbReference>
<sequence>MKIFKPAIISLLLFTLISPVTAGERKLGAAWLKIPVGARDAAMAGTGTAAAFGPQGLVYNPAATARLAPFTLQAGYTRWLLDTHHQSIFVSRDLHYFQLGLGLASFAYGKLEYRENRPTAEPIGTFSPLDLTAYLNFSRQFGKLTELGITARYYYSKVLDYEISAPGLDIGARFHPLPNLTIGAAITDFSRTLYYYYEQFWLPTRSRIGVAYQLPLSKNRLTVAIDGSYFFYNQEFRFTTGIEWTLAEIFSLRAGYDPLNPGNRLNFGAGFHHGLFRVDYAYSPLGFALGSAHRFGISFGY</sequence>
<dbReference type="NCBIfam" id="NF033709">
    <property type="entry name" value="PorV_fam"/>
    <property type="match status" value="1"/>
</dbReference>
<evidence type="ECO:0000313" key="2">
    <source>
        <dbReference type="EMBL" id="HGD13255.1"/>
    </source>
</evidence>
<keyword evidence="1" id="KW-0732">Signal</keyword>
<protein>
    <submittedName>
        <fullName evidence="2">PorV/PorQ family protein</fullName>
    </submittedName>
</protein>
<feature type="chain" id="PRO_5031189053" evidence="1">
    <location>
        <begin position="23"/>
        <end position="301"/>
    </location>
</feature>
<accession>A0A7V3PTS9</accession>
<dbReference type="AlphaFoldDB" id="A0A7V3PTS9"/>
<reference evidence="2" key="1">
    <citation type="journal article" date="2020" name="mSystems">
        <title>Genome- and Community-Level Interaction Insights into Carbon Utilization and Element Cycling Functions of Hydrothermarchaeota in Hydrothermal Sediment.</title>
        <authorList>
            <person name="Zhou Z."/>
            <person name="Liu Y."/>
            <person name="Xu W."/>
            <person name="Pan J."/>
            <person name="Luo Z.H."/>
            <person name="Li M."/>
        </authorList>
    </citation>
    <scope>NUCLEOTIDE SEQUENCE [LARGE SCALE GENOMIC DNA]</scope>
    <source>
        <strain evidence="2">SpSt-914</strain>
    </source>
</reference>
<gene>
    <name evidence="2" type="ORF">ENX16_04165</name>
</gene>
<organism evidence="2">
    <name type="scientific">candidate division WOR-3 bacterium</name>
    <dbReference type="NCBI Taxonomy" id="2052148"/>
    <lineage>
        <taxon>Bacteria</taxon>
        <taxon>Bacteria division WOR-3</taxon>
    </lineage>
</organism>
<proteinExistence type="predicted"/>
<dbReference type="EMBL" id="DTMZ01000099">
    <property type="protein sequence ID" value="HGD13255.1"/>
    <property type="molecule type" value="Genomic_DNA"/>
</dbReference>
<evidence type="ECO:0000256" key="1">
    <source>
        <dbReference type="SAM" id="SignalP"/>
    </source>
</evidence>